<proteinExistence type="predicted"/>
<sequence>MPNEPNASTGRPAGRYGAHADKPAPRWRRWALLAVGVVAVCVATFIGYQNLGSAPIEAERIGFTELPNNAMEIEFSVTRENPDKPVVCVVRTREVDGPESGRREVLVPPADDGYIARAVIKSGERPVTADVFGCSYTIPEYLAIP</sequence>
<accession>A0A4R2R0X8</accession>
<dbReference type="InterPro" id="IPR025443">
    <property type="entry name" value="DUF4307"/>
</dbReference>
<dbReference type="RefSeq" id="WP_243658683.1">
    <property type="nucleotide sequence ID" value="NZ_SLXQ01000001.1"/>
</dbReference>
<dbReference type="EMBL" id="SLXQ01000001">
    <property type="protein sequence ID" value="TCP56310.1"/>
    <property type="molecule type" value="Genomic_DNA"/>
</dbReference>
<dbReference type="Pfam" id="PF14155">
    <property type="entry name" value="DUF4307"/>
    <property type="match status" value="1"/>
</dbReference>
<evidence type="ECO:0000256" key="1">
    <source>
        <dbReference type="SAM" id="MobiDB-lite"/>
    </source>
</evidence>
<dbReference type="Proteomes" id="UP000294911">
    <property type="component" value="Unassembled WGS sequence"/>
</dbReference>
<keyword evidence="2" id="KW-0812">Transmembrane</keyword>
<feature type="transmembrane region" description="Helical" evidence="2">
    <location>
        <begin position="30"/>
        <end position="48"/>
    </location>
</feature>
<keyword evidence="4" id="KW-1185">Reference proteome</keyword>
<dbReference type="AlphaFoldDB" id="A0A4R2R0X8"/>
<evidence type="ECO:0000313" key="4">
    <source>
        <dbReference type="Proteomes" id="UP000294911"/>
    </source>
</evidence>
<gene>
    <name evidence="3" type="ORF">EV191_101251</name>
</gene>
<evidence type="ECO:0000313" key="3">
    <source>
        <dbReference type="EMBL" id="TCP56310.1"/>
    </source>
</evidence>
<keyword evidence="2" id="KW-0472">Membrane</keyword>
<reference evidence="3 4" key="1">
    <citation type="submission" date="2019-03" db="EMBL/GenBank/DDBJ databases">
        <title>Genomic Encyclopedia of Type Strains, Phase IV (KMG-IV): sequencing the most valuable type-strain genomes for metagenomic binning, comparative biology and taxonomic classification.</title>
        <authorList>
            <person name="Goeker M."/>
        </authorList>
    </citation>
    <scope>NUCLEOTIDE SEQUENCE [LARGE SCALE GENOMIC DNA]</scope>
    <source>
        <strain evidence="3 4">DSM 45765</strain>
    </source>
</reference>
<keyword evidence="2" id="KW-1133">Transmembrane helix</keyword>
<evidence type="ECO:0000256" key="2">
    <source>
        <dbReference type="SAM" id="Phobius"/>
    </source>
</evidence>
<organism evidence="3 4">
    <name type="scientific">Tamaricihabitans halophyticus</name>
    <dbReference type="NCBI Taxonomy" id="1262583"/>
    <lineage>
        <taxon>Bacteria</taxon>
        <taxon>Bacillati</taxon>
        <taxon>Actinomycetota</taxon>
        <taxon>Actinomycetes</taxon>
        <taxon>Pseudonocardiales</taxon>
        <taxon>Pseudonocardiaceae</taxon>
        <taxon>Tamaricihabitans</taxon>
    </lineage>
</organism>
<name>A0A4R2R0X8_9PSEU</name>
<comment type="caution">
    <text evidence="3">The sequence shown here is derived from an EMBL/GenBank/DDBJ whole genome shotgun (WGS) entry which is preliminary data.</text>
</comment>
<protein>
    <submittedName>
        <fullName evidence="3">Uncharacterized protein DUF4307</fullName>
    </submittedName>
</protein>
<feature type="region of interest" description="Disordered" evidence="1">
    <location>
        <begin position="1"/>
        <end position="20"/>
    </location>
</feature>